<dbReference type="Proteomes" id="UP000789390">
    <property type="component" value="Unassembled WGS sequence"/>
</dbReference>
<evidence type="ECO:0000313" key="10">
    <source>
        <dbReference type="Proteomes" id="UP000789390"/>
    </source>
</evidence>
<dbReference type="AlphaFoldDB" id="A0A8J2WEQ8"/>
<sequence>MDLTTYLLYDYFALVIPIPDETANIRHRCLHSGKFESRNLTFASKIVSSRKSTWLELFFSIPSNFDSNDKICNSKHKHKNDTTVLLTKLANKLDSISNSRCINISDCVYQVKPGSRNVYMKRSLFAKDQIRTDFKRTGKCNLQFAKEGFFNYYVTFALPKNSPYTQSINQGLLKLQETGIIDYWDLWFRPMPPQCNGKPPSGNKGPQKKSSLSFRNLIGAFIVIGVGLSLSILVFLCEQIVFMRELHQRRASTNRKNYAISS</sequence>
<keyword evidence="7" id="KW-0325">Glycoprotein</keyword>
<evidence type="ECO:0000256" key="1">
    <source>
        <dbReference type="ARBA" id="ARBA00004651"/>
    </source>
</evidence>
<evidence type="ECO:0000256" key="6">
    <source>
        <dbReference type="ARBA" id="ARBA00023170"/>
    </source>
</evidence>
<keyword evidence="4 8" id="KW-1133">Transmembrane helix</keyword>
<dbReference type="OrthoDB" id="6356705at2759"/>
<evidence type="ECO:0000256" key="7">
    <source>
        <dbReference type="ARBA" id="ARBA00023180"/>
    </source>
</evidence>
<keyword evidence="3 8" id="KW-0812">Transmembrane</keyword>
<dbReference type="Gene3D" id="3.40.190.10">
    <property type="entry name" value="Periplasmic binding protein-like II"/>
    <property type="match status" value="2"/>
</dbReference>
<evidence type="ECO:0000256" key="4">
    <source>
        <dbReference type="ARBA" id="ARBA00022989"/>
    </source>
</evidence>
<dbReference type="InterPro" id="IPR052192">
    <property type="entry name" value="Insect_Ionotropic_Sensory_Rcpt"/>
</dbReference>
<reference evidence="9" key="1">
    <citation type="submission" date="2021-11" db="EMBL/GenBank/DDBJ databases">
        <authorList>
            <person name="Schell T."/>
        </authorList>
    </citation>
    <scope>NUCLEOTIDE SEQUENCE</scope>
    <source>
        <strain evidence="9">M5</strain>
    </source>
</reference>
<evidence type="ECO:0000256" key="5">
    <source>
        <dbReference type="ARBA" id="ARBA00023136"/>
    </source>
</evidence>
<feature type="transmembrane region" description="Helical" evidence="8">
    <location>
        <begin position="217"/>
        <end position="242"/>
    </location>
</feature>
<dbReference type="SUPFAM" id="SSF53850">
    <property type="entry name" value="Periplasmic binding protein-like II"/>
    <property type="match status" value="1"/>
</dbReference>
<evidence type="ECO:0000256" key="2">
    <source>
        <dbReference type="ARBA" id="ARBA00022475"/>
    </source>
</evidence>
<protein>
    <submittedName>
        <fullName evidence="9">Uncharacterized protein</fullName>
    </submittedName>
</protein>
<keyword evidence="2" id="KW-1003">Cell membrane</keyword>
<proteinExistence type="predicted"/>
<comment type="subcellular location">
    <subcellularLocation>
        <location evidence="1">Cell membrane</location>
        <topology evidence="1">Multi-pass membrane protein</topology>
    </subcellularLocation>
</comment>
<name>A0A8J2WEQ8_9CRUS</name>
<dbReference type="PANTHER" id="PTHR42643:SF24">
    <property type="entry name" value="IONOTROPIC RECEPTOR 60A"/>
    <property type="match status" value="1"/>
</dbReference>
<evidence type="ECO:0000256" key="3">
    <source>
        <dbReference type="ARBA" id="ARBA00022692"/>
    </source>
</evidence>
<dbReference type="EMBL" id="CAKKLH010000068">
    <property type="protein sequence ID" value="CAH0101837.1"/>
    <property type="molecule type" value="Genomic_DNA"/>
</dbReference>
<evidence type="ECO:0000313" key="9">
    <source>
        <dbReference type="EMBL" id="CAH0101837.1"/>
    </source>
</evidence>
<evidence type="ECO:0000256" key="8">
    <source>
        <dbReference type="SAM" id="Phobius"/>
    </source>
</evidence>
<organism evidence="9 10">
    <name type="scientific">Daphnia galeata</name>
    <dbReference type="NCBI Taxonomy" id="27404"/>
    <lineage>
        <taxon>Eukaryota</taxon>
        <taxon>Metazoa</taxon>
        <taxon>Ecdysozoa</taxon>
        <taxon>Arthropoda</taxon>
        <taxon>Crustacea</taxon>
        <taxon>Branchiopoda</taxon>
        <taxon>Diplostraca</taxon>
        <taxon>Cladocera</taxon>
        <taxon>Anomopoda</taxon>
        <taxon>Daphniidae</taxon>
        <taxon>Daphnia</taxon>
    </lineage>
</organism>
<dbReference type="PANTHER" id="PTHR42643">
    <property type="entry name" value="IONOTROPIC RECEPTOR 20A-RELATED"/>
    <property type="match status" value="1"/>
</dbReference>
<keyword evidence="10" id="KW-1185">Reference proteome</keyword>
<comment type="caution">
    <text evidence="9">The sequence shown here is derived from an EMBL/GenBank/DDBJ whole genome shotgun (WGS) entry which is preliminary data.</text>
</comment>
<dbReference type="GO" id="GO:0005886">
    <property type="term" value="C:plasma membrane"/>
    <property type="evidence" value="ECO:0007669"/>
    <property type="project" value="UniProtKB-SubCell"/>
</dbReference>
<gene>
    <name evidence="9" type="ORF">DGAL_LOCUS4198</name>
</gene>
<accession>A0A8J2WEQ8</accession>
<keyword evidence="5 8" id="KW-0472">Membrane</keyword>
<keyword evidence="6" id="KW-0675">Receptor</keyword>